<name>A0ABU7EVE1_9TELE</name>
<keyword evidence="3" id="KW-1185">Reference proteome</keyword>
<feature type="compositionally biased region" description="Polar residues" evidence="1">
    <location>
        <begin position="82"/>
        <end position="98"/>
    </location>
</feature>
<comment type="caution">
    <text evidence="2">The sequence shown here is derived from an EMBL/GenBank/DDBJ whole genome shotgun (WGS) entry which is preliminary data.</text>
</comment>
<proteinExistence type="predicted"/>
<sequence>MDPETETLGHITPQTGAQQSQGAWQAATGSELVHTKAPSPGHREPPTHRQAGTPATGSECGGEEIGPTFDREPELIQERKQSMTQPDTKNRHTVTITHSHPHAYT</sequence>
<protein>
    <submittedName>
        <fullName evidence="2">Uncharacterized protein</fullName>
    </submittedName>
</protein>
<gene>
    <name evidence="2" type="ORF">CHARACLAT_019953</name>
</gene>
<evidence type="ECO:0000313" key="2">
    <source>
        <dbReference type="EMBL" id="MED6291080.1"/>
    </source>
</evidence>
<feature type="compositionally biased region" description="Basic and acidic residues" evidence="1">
    <location>
        <begin position="69"/>
        <end position="81"/>
    </location>
</feature>
<feature type="compositionally biased region" description="Low complexity" evidence="1">
    <location>
        <begin position="14"/>
        <end position="30"/>
    </location>
</feature>
<dbReference type="Proteomes" id="UP001352852">
    <property type="component" value="Unassembled WGS sequence"/>
</dbReference>
<evidence type="ECO:0000313" key="3">
    <source>
        <dbReference type="Proteomes" id="UP001352852"/>
    </source>
</evidence>
<dbReference type="EMBL" id="JAHUTJ010067426">
    <property type="protein sequence ID" value="MED6291080.1"/>
    <property type="molecule type" value="Genomic_DNA"/>
</dbReference>
<feature type="region of interest" description="Disordered" evidence="1">
    <location>
        <begin position="1"/>
        <end position="105"/>
    </location>
</feature>
<evidence type="ECO:0000256" key="1">
    <source>
        <dbReference type="SAM" id="MobiDB-lite"/>
    </source>
</evidence>
<accession>A0ABU7EVE1</accession>
<organism evidence="2 3">
    <name type="scientific">Characodon lateralis</name>
    <dbReference type="NCBI Taxonomy" id="208331"/>
    <lineage>
        <taxon>Eukaryota</taxon>
        <taxon>Metazoa</taxon>
        <taxon>Chordata</taxon>
        <taxon>Craniata</taxon>
        <taxon>Vertebrata</taxon>
        <taxon>Euteleostomi</taxon>
        <taxon>Actinopterygii</taxon>
        <taxon>Neopterygii</taxon>
        <taxon>Teleostei</taxon>
        <taxon>Neoteleostei</taxon>
        <taxon>Acanthomorphata</taxon>
        <taxon>Ovalentaria</taxon>
        <taxon>Atherinomorphae</taxon>
        <taxon>Cyprinodontiformes</taxon>
        <taxon>Goodeidae</taxon>
        <taxon>Characodon</taxon>
    </lineage>
</organism>
<reference evidence="2 3" key="1">
    <citation type="submission" date="2021-06" db="EMBL/GenBank/DDBJ databases">
        <authorList>
            <person name="Palmer J.M."/>
        </authorList>
    </citation>
    <scope>NUCLEOTIDE SEQUENCE [LARGE SCALE GENOMIC DNA]</scope>
    <source>
        <strain evidence="2 3">CL_MEX2019</strain>
        <tissue evidence="2">Muscle</tissue>
    </source>
</reference>